<feature type="chain" id="PRO_5002468691" description="Alpha-galactosidase" evidence="8">
    <location>
        <begin position="21"/>
        <end position="551"/>
    </location>
</feature>
<protein>
    <recommendedName>
        <fullName evidence="3 7">Alpha-galactosidase</fullName>
        <ecNumber evidence="3 7">3.2.1.22</ecNumber>
    </recommendedName>
    <alternativeName>
        <fullName evidence="7">Melibiase</fullName>
    </alternativeName>
</protein>
<organism evidence="10 11">
    <name type="scientific">Zymoseptoria brevis</name>
    <dbReference type="NCBI Taxonomy" id="1047168"/>
    <lineage>
        <taxon>Eukaryota</taxon>
        <taxon>Fungi</taxon>
        <taxon>Dikarya</taxon>
        <taxon>Ascomycota</taxon>
        <taxon>Pezizomycotina</taxon>
        <taxon>Dothideomycetes</taxon>
        <taxon>Dothideomycetidae</taxon>
        <taxon>Mycosphaerellales</taxon>
        <taxon>Mycosphaerellaceae</taxon>
        <taxon>Zymoseptoria</taxon>
    </lineage>
</organism>
<dbReference type="Gene3D" id="3.20.20.70">
    <property type="entry name" value="Aldolase class I"/>
    <property type="match status" value="1"/>
</dbReference>
<keyword evidence="6 7" id="KW-0326">Glycosidase</keyword>
<dbReference type="Pfam" id="PF17801">
    <property type="entry name" value="Melibiase_C"/>
    <property type="match status" value="1"/>
</dbReference>
<dbReference type="SUPFAM" id="SSF49785">
    <property type="entry name" value="Galactose-binding domain-like"/>
    <property type="match status" value="1"/>
</dbReference>
<keyword evidence="7" id="KW-1015">Disulfide bond</keyword>
<evidence type="ECO:0000256" key="5">
    <source>
        <dbReference type="ARBA" id="ARBA00022801"/>
    </source>
</evidence>
<sequence>MHHTTLLTGFGLGLVQSANALDNGFGRTPPMGFNTYNAAGCTINQTIIQSYIDAFSSQGFKAAGYNIFGIDCGWQGIQRQSNGSIAYDARGFPDGIAPLSKSAISKGFQWGMYTDQGVNSCDTGVTRPGSLNYENQDALQFAGWNTAYMKVDNCYITADQNAPKDARDDFPKRFGAMQNALAKVNIKGMLTCQWGVPYSSSSGLQGPAEWTPPISTSFRVSDDIAQGWNNVVRIYNQAINVNARGLTGPGRFSDMDLLEVGNQGMTADEQASHLAIWAMFKSPLMVSTDLPRLSDASRAVLQNKGLIAINQDSLGKPVVLTQRYTNDNDQFAGPLANGDVAVLLLDTSNAKRNLGIEFAALNISSATVTNLWSGAVAQNVNRYFTDVNARGSIPLRLSNVVKSNPTAPTLRYIEAESATFAGNAALASCSGCSGGKKAGGIGNGNGNTLTFTGITTSQSSMDVRFDYINSEIGYLGGSGLNIRGASVSVNGGTPVPVSFPLTGYNWDKDVQRNYLVRLYGFRTSGTNTITISGLSSVSQYAPDIDRIGIVV</sequence>
<dbReference type="InterPro" id="IPR005084">
    <property type="entry name" value="CBM6"/>
</dbReference>
<dbReference type="EMBL" id="LAFY01000590">
    <property type="protein sequence ID" value="KJX96819.1"/>
    <property type="molecule type" value="Genomic_DNA"/>
</dbReference>
<feature type="domain" description="CBM6" evidence="9">
    <location>
        <begin position="411"/>
        <end position="550"/>
    </location>
</feature>
<dbReference type="CDD" id="cd14792">
    <property type="entry name" value="GH27"/>
    <property type="match status" value="1"/>
</dbReference>
<proteinExistence type="inferred from homology"/>
<evidence type="ECO:0000259" key="9">
    <source>
        <dbReference type="PROSITE" id="PS51175"/>
    </source>
</evidence>
<dbReference type="Gene3D" id="2.60.120.260">
    <property type="entry name" value="Galactose-binding domain-like"/>
    <property type="match status" value="1"/>
</dbReference>
<evidence type="ECO:0000256" key="3">
    <source>
        <dbReference type="ARBA" id="ARBA00012755"/>
    </source>
</evidence>
<dbReference type="GO" id="GO:0005975">
    <property type="term" value="P:carbohydrate metabolic process"/>
    <property type="evidence" value="ECO:0007669"/>
    <property type="project" value="InterPro"/>
</dbReference>
<name>A0A0F4GH72_9PEZI</name>
<keyword evidence="5 7" id="KW-0378">Hydrolase</keyword>
<dbReference type="InterPro" id="IPR017853">
    <property type="entry name" value="GH"/>
</dbReference>
<dbReference type="SUPFAM" id="SSF51445">
    <property type="entry name" value="(Trans)glycosidases"/>
    <property type="match status" value="1"/>
</dbReference>
<evidence type="ECO:0000256" key="7">
    <source>
        <dbReference type="RuleBase" id="RU361168"/>
    </source>
</evidence>
<evidence type="ECO:0000313" key="10">
    <source>
        <dbReference type="EMBL" id="KJX96819.1"/>
    </source>
</evidence>
<dbReference type="EC" id="3.2.1.22" evidence="3 7"/>
<feature type="signal peptide" evidence="8">
    <location>
        <begin position="1"/>
        <end position="20"/>
    </location>
</feature>
<dbReference type="PRINTS" id="PR00740">
    <property type="entry name" value="GLHYDRLASE27"/>
</dbReference>
<evidence type="ECO:0000256" key="6">
    <source>
        <dbReference type="ARBA" id="ARBA00023295"/>
    </source>
</evidence>
<evidence type="ECO:0000256" key="4">
    <source>
        <dbReference type="ARBA" id="ARBA00022729"/>
    </source>
</evidence>
<dbReference type="InterPro" id="IPR041233">
    <property type="entry name" value="Melibiase_C"/>
</dbReference>
<dbReference type="Proteomes" id="UP000033647">
    <property type="component" value="Unassembled WGS sequence"/>
</dbReference>
<dbReference type="PANTHER" id="PTHR11452">
    <property type="entry name" value="ALPHA-GALACTOSIDASE/ALPHA-N-ACETYLGALACTOSAMINIDASE"/>
    <property type="match status" value="1"/>
</dbReference>
<accession>A0A0F4GH72</accession>
<dbReference type="AlphaFoldDB" id="A0A0F4GH72"/>
<comment type="similarity">
    <text evidence="2 7">Belongs to the glycosyl hydrolase 27 family.</text>
</comment>
<comment type="caution">
    <text evidence="10">The sequence shown here is derived from an EMBL/GenBank/DDBJ whole genome shotgun (WGS) entry which is preliminary data.</text>
</comment>
<dbReference type="OrthoDB" id="5795902at2759"/>
<gene>
    <name evidence="10" type="ORF">TI39_contig598g00031</name>
</gene>
<dbReference type="PROSITE" id="PS51175">
    <property type="entry name" value="CBM6"/>
    <property type="match status" value="1"/>
</dbReference>
<dbReference type="InterPro" id="IPR013785">
    <property type="entry name" value="Aldolase_TIM"/>
</dbReference>
<dbReference type="InterPro" id="IPR013780">
    <property type="entry name" value="Glyco_hydro_b"/>
</dbReference>
<dbReference type="GO" id="GO:0004557">
    <property type="term" value="F:alpha-galactosidase activity"/>
    <property type="evidence" value="ECO:0007669"/>
    <property type="project" value="UniProtKB-EC"/>
</dbReference>
<dbReference type="Gene3D" id="2.60.40.1180">
    <property type="entry name" value="Golgi alpha-mannosidase II"/>
    <property type="match status" value="1"/>
</dbReference>
<comment type="catalytic activity">
    <reaction evidence="1 7">
        <text>Hydrolysis of terminal, non-reducing alpha-D-galactose residues in alpha-D-galactosides, including galactose oligosaccharides, galactomannans and galactolipids.</text>
        <dbReference type="EC" id="3.2.1.22"/>
    </reaction>
</comment>
<keyword evidence="11" id="KW-1185">Reference proteome</keyword>
<dbReference type="STRING" id="1047168.A0A0F4GH72"/>
<dbReference type="PANTHER" id="PTHR11452:SF75">
    <property type="entry name" value="ALPHA-GALACTOSIDASE MEL1"/>
    <property type="match status" value="1"/>
</dbReference>
<keyword evidence="4 8" id="KW-0732">Signal</keyword>
<evidence type="ECO:0000313" key="11">
    <source>
        <dbReference type="Proteomes" id="UP000033647"/>
    </source>
</evidence>
<dbReference type="GO" id="GO:0030246">
    <property type="term" value="F:carbohydrate binding"/>
    <property type="evidence" value="ECO:0007669"/>
    <property type="project" value="InterPro"/>
</dbReference>
<evidence type="ECO:0000256" key="1">
    <source>
        <dbReference type="ARBA" id="ARBA00001255"/>
    </source>
</evidence>
<evidence type="ECO:0000256" key="2">
    <source>
        <dbReference type="ARBA" id="ARBA00009743"/>
    </source>
</evidence>
<dbReference type="Pfam" id="PF16499">
    <property type="entry name" value="Melibiase_2"/>
    <property type="match status" value="1"/>
</dbReference>
<dbReference type="CDD" id="cd04081">
    <property type="entry name" value="CBM35_galactosidase-like"/>
    <property type="match status" value="1"/>
</dbReference>
<dbReference type="SUPFAM" id="SSF51011">
    <property type="entry name" value="Glycosyl hydrolase domain"/>
    <property type="match status" value="1"/>
</dbReference>
<dbReference type="InterPro" id="IPR002241">
    <property type="entry name" value="Glyco_hydro_27"/>
</dbReference>
<evidence type="ECO:0000256" key="8">
    <source>
        <dbReference type="SAM" id="SignalP"/>
    </source>
</evidence>
<dbReference type="InterPro" id="IPR008979">
    <property type="entry name" value="Galactose-bd-like_sf"/>
</dbReference>
<reference evidence="10 11" key="1">
    <citation type="submission" date="2015-03" db="EMBL/GenBank/DDBJ databases">
        <title>RNA-seq based gene annotation and comparative genomics of four Zymoseptoria species reveal species-specific pathogenicity related genes and transposable element activity.</title>
        <authorList>
            <person name="Grandaubert J."/>
            <person name="Bhattacharyya A."/>
            <person name="Stukenbrock E.H."/>
        </authorList>
    </citation>
    <scope>NUCLEOTIDE SEQUENCE [LARGE SCALE GENOMIC DNA]</scope>
    <source>
        <strain evidence="10 11">Zb18110</strain>
    </source>
</reference>